<dbReference type="Proteomes" id="UP000664545">
    <property type="component" value="Unassembled WGS sequence"/>
</dbReference>
<evidence type="ECO:0000313" key="2">
    <source>
        <dbReference type="Proteomes" id="UP000664545"/>
    </source>
</evidence>
<evidence type="ECO:0000313" key="1">
    <source>
        <dbReference type="EMBL" id="MBN7773395.1"/>
    </source>
</evidence>
<name>A0A939IGJ3_CLOAM</name>
<sequence length="168" mass="19170">MFEWRAKEKKKSYAQIQLGTSSLVLIFTVLCLVIFSTLSLASAKADHKLAQKNQESVMDYYAADGKAEEILKEINESAVGFKANSTDYAQFQALLYEKFGDAYDSESNRLNYTVDINEEQIILVCLQFLDYSQIGEGKENYKIISWFVQNKVDYEVDDRLPVWDGGTV</sequence>
<reference evidence="1" key="1">
    <citation type="submission" date="2021-02" db="EMBL/GenBank/DDBJ databases">
        <title>Abyssanaerobacter marinus gen.nov., sp., nov, anaerobic bacterium isolated from the Onnuri vent field of Indian Ocean and suggestion of Mogibacteriaceae fam. nov., and proposal of reclassification of ambiguous this family's genus member.</title>
        <authorList>
            <person name="Kim Y.J."/>
            <person name="Yang J.-A."/>
        </authorList>
    </citation>
    <scope>NUCLEOTIDE SEQUENCE</scope>
    <source>
        <strain evidence="1">DSM 2634</strain>
    </source>
</reference>
<dbReference type="RefSeq" id="WP_206582239.1">
    <property type="nucleotide sequence ID" value="NZ_JAFJZZ010000003.1"/>
</dbReference>
<comment type="caution">
    <text evidence="1">The sequence shown here is derived from an EMBL/GenBank/DDBJ whole genome shotgun (WGS) entry which is preliminary data.</text>
</comment>
<keyword evidence="2" id="KW-1185">Reference proteome</keyword>
<dbReference type="EMBL" id="JAFJZZ010000003">
    <property type="protein sequence ID" value="MBN7773395.1"/>
    <property type="molecule type" value="Genomic_DNA"/>
</dbReference>
<accession>A0A939IGJ3</accession>
<proteinExistence type="predicted"/>
<organism evidence="1 2">
    <name type="scientific">Clostridium aminobutyricum</name>
    <dbReference type="NCBI Taxonomy" id="33953"/>
    <lineage>
        <taxon>Bacteria</taxon>
        <taxon>Bacillati</taxon>
        <taxon>Bacillota</taxon>
        <taxon>Clostridia</taxon>
        <taxon>Eubacteriales</taxon>
        <taxon>Clostridiaceae</taxon>
        <taxon>Clostridium</taxon>
    </lineage>
</organism>
<dbReference type="AlphaFoldDB" id="A0A939IGJ3"/>
<gene>
    <name evidence="1" type="ORF">JYB65_08475</name>
</gene>
<protein>
    <submittedName>
        <fullName evidence="1">Uncharacterized protein</fullName>
    </submittedName>
</protein>